<feature type="compositionally biased region" description="Basic and acidic residues" evidence="1">
    <location>
        <begin position="28"/>
        <end position="50"/>
    </location>
</feature>
<organism evidence="2 3">
    <name type="scientific">Lentibacillus halophilus</name>
    <dbReference type="NCBI Taxonomy" id="295065"/>
    <lineage>
        <taxon>Bacteria</taxon>
        <taxon>Bacillati</taxon>
        <taxon>Bacillota</taxon>
        <taxon>Bacilli</taxon>
        <taxon>Bacillales</taxon>
        <taxon>Bacillaceae</taxon>
        <taxon>Lentibacillus</taxon>
    </lineage>
</organism>
<feature type="region of interest" description="Disordered" evidence="1">
    <location>
        <begin position="1"/>
        <end position="61"/>
    </location>
</feature>
<evidence type="ECO:0000313" key="3">
    <source>
        <dbReference type="Proteomes" id="UP001501459"/>
    </source>
</evidence>
<keyword evidence="3" id="KW-1185">Reference proteome</keyword>
<reference evidence="2 3" key="1">
    <citation type="journal article" date="2019" name="Int. J. Syst. Evol. Microbiol.">
        <title>The Global Catalogue of Microorganisms (GCM) 10K type strain sequencing project: providing services to taxonomists for standard genome sequencing and annotation.</title>
        <authorList>
            <consortium name="The Broad Institute Genomics Platform"/>
            <consortium name="The Broad Institute Genome Sequencing Center for Infectious Disease"/>
            <person name="Wu L."/>
            <person name="Ma J."/>
        </authorList>
    </citation>
    <scope>NUCLEOTIDE SEQUENCE [LARGE SCALE GENOMIC DNA]</scope>
    <source>
        <strain evidence="2 3">JCM 12149</strain>
    </source>
</reference>
<evidence type="ECO:0000313" key="2">
    <source>
        <dbReference type="EMBL" id="GAA0432658.1"/>
    </source>
</evidence>
<dbReference type="Proteomes" id="UP001501459">
    <property type="component" value="Unassembled WGS sequence"/>
</dbReference>
<dbReference type="EMBL" id="BAAADM010000015">
    <property type="protein sequence ID" value="GAA0432658.1"/>
    <property type="molecule type" value="Genomic_DNA"/>
</dbReference>
<dbReference type="RefSeq" id="WP_343751142.1">
    <property type="nucleotide sequence ID" value="NZ_BAAADM010000015.1"/>
</dbReference>
<protein>
    <recommendedName>
        <fullName evidence="4">Scaffolding protein</fullName>
    </recommendedName>
</protein>
<gene>
    <name evidence="2" type="ORF">GCM10008983_06580</name>
</gene>
<comment type="caution">
    <text evidence="2">The sequence shown here is derived from an EMBL/GenBank/DDBJ whole genome shotgun (WGS) entry which is preliminary data.</text>
</comment>
<accession>A0ABN0Z4G6</accession>
<feature type="compositionally biased region" description="Low complexity" evidence="1">
    <location>
        <begin position="8"/>
        <end position="18"/>
    </location>
</feature>
<proteinExistence type="predicted"/>
<evidence type="ECO:0008006" key="4">
    <source>
        <dbReference type="Google" id="ProtNLM"/>
    </source>
</evidence>
<name>A0ABN0Z4G6_9BACI</name>
<sequence>MAEENPEQQEQQGQGNQEQEQEQVETVNKADYDKVVAERDDLLQYKPHEPSEEEQQFQQQKQELFDEKVNLQLEKNGLSNFKDVIKVNDEDELNNTIKSLNKIVKQVKLDSGYVPEQHAKDDEYSKFEKNGNTEGMIGTKLAKLFK</sequence>
<evidence type="ECO:0000256" key="1">
    <source>
        <dbReference type="SAM" id="MobiDB-lite"/>
    </source>
</evidence>